<evidence type="ECO:0000313" key="10">
    <source>
        <dbReference type="EMBL" id="GMH91591.1"/>
    </source>
</evidence>
<evidence type="ECO:0000256" key="5">
    <source>
        <dbReference type="ARBA" id="ARBA00022989"/>
    </source>
</evidence>
<keyword evidence="4" id="KW-0653">Protein transport</keyword>
<keyword evidence="3" id="KW-0812">Transmembrane</keyword>
<evidence type="ECO:0000313" key="11">
    <source>
        <dbReference type="Proteomes" id="UP001165085"/>
    </source>
</evidence>
<evidence type="ECO:0000256" key="7">
    <source>
        <dbReference type="ARBA" id="ARBA00023136"/>
    </source>
</evidence>
<evidence type="ECO:0000256" key="8">
    <source>
        <dbReference type="SAM" id="MobiDB-lite"/>
    </source>
</evidence>
<evidence type="ECO:0000256" key="4">
    <source>
        <dbReference type="ARBA" id="ARBA00022927"/>
    </source>
</evidence>
<name>A0A9W7BNB3_9STRA</name>
<dbReference type="Gene3D" id="1.20.5.3310">
    <property type="match status" value="1"/>
</dbReference>
<dbReference type="OrthoDB" id="1923722at2759"/>
<proteinExistence type="predicted"/>
<organism evidence="10 11">
    <name type="scientific">Triparma strigata</name>
    <dbReference type="NCBI Taxonomy" id="1606541"/>
    <lineage>
        <taxon>Eukaryota</taxon>
        <taxon>Sar</taxon>
        <taxon>Stramenopiles</taxon>
        <taxon>Ochrophyta</taxon>
        <taxon>Bolidophyceae</taxon>
        <taxon>Parmales</taxon>
        <taxon>Triparmaceae</taxon>
        <taxon>Triparma</taxon>
    </lineage>
</organism>
<dbReference type="PANTHER" id="PTHR33162">
    <property type="entry name" value="SEC-INDEPENDENT PROTEIN TRANSLOCASE PROTEIN TATA, CHLOROPLASTIC"/>
    <property type="match status" value="1"/>
</dbReference>
<sequence>MKSFMYTLALIALLLLTQSTAFTVSPLQRLHPSPRDRVAFTVDRSDLNRDITAKGSRVIGRGARSGTQLRGLFGLGGPEVAIIAVAAAFLLGPSKLAEFSKDLGKVAGELKDVPKEFQKGIQEGEAESKAMKAEMMTKPKQVEDVEAKEAE</sequence>
<gene>
    <name evidence="10" type="ORF">TrST_g4261</name>
</gene>
<dbReference type="Pfam" id="PF02416">
    <property type="entry name" value="TatA_B_E"/>
    <property type="match status" value="1"/>
</dbReference>
<dbReference type="PANTHER" id="PTHR33162:SF1">
    <property type="entry name" value="SEC-INDEPENDENT PROTEIN TRANSLOCASE PROTEIN TATA, CHLOROPLASTIC"/>
    <property type="match status" value="1"/>
</dbReference>
<feature type="chain" id="PRO_5040819732" evidence="9">
    <location>
        <begin position="22"/>
        <end position="151"/>
    </location>
</feature>
<keyword evidence="2" id="KW-0813">Transport</keyword>
<comment type="caution">
    <text evidence="10">The sequence shown here is derived from an EMBL/GenBank/DDBJ whole genome shotgun (WGS) entry which is preliminary data.</text>
</comment>
<accession>A0A9W7BNB3</accession>
<keyword evidence="7" id="KW-0472">Membrane</keyword>
<dbReference type="AlphaFoldDB" id="A0A9W7BNB3"/>
<evidence type="ECO:0000256" key="9">
    <source>
        <dbReference type="SAM" id="SignalP"/>
    </source>
</evidence>
<dbReference type="GO" id="GO:0015031">
    <property type="term" value="P:protein transport"/>
    <property type="evidence" value="ECO:0007669"/>
    <property type="project" value="UniProtKB-KW"/>
</dbReference>
<comment type="subcellular location">
    <subcellularLocation>
        <location evidence="1">Membrane</location>
        <topology evidence="1">Single-pass membrane protein</topology>
    </subcellularLocation>
</comment>
<keyword evidence="5" id="KW-1133">Transmembrane helix</keyword>
<dbReference type="Proteomes" id="UP001165085">
    <property type="component" value="Unassembled WGS sequence"/>
</dbReference>
<evidence type="ECO:0000256" key="2">
    <source>
        <dbReference type="ARBA" id="ARBA00022448"/>
    </source>
</evidence>
<feature type="region of interest" description="Disordered" evidence="8">
    <location>
        <begin position="123"/>
        <end position="151"/>
    </location>
</feature>
<dbReference type="GO" id="GO:0016020">
    <property type="term" value="C:membrane"/>
    <property type="evidence" value="ECO:0007669"/>
    <property type="project" value="UniProtKB-SubCell"/>
</dbReference>
<keyword evidence="9" id="KW-0732">Signal</keyword>
<dbReference type="EMBL" id="BRXY01000387">
    <property type="protein sequence ID" value="GMH91591.1"/>
    <property type="molecule type" value="Genomic_DNA"/>
</dbReference>
<evidence type="ECO:0000256" key="3">
    <source>
        <dbReference type="ARBA" id="ARBA00022692"/>
    </source>
</evidence>
<reference evidence="11" key="1">
    <citation type="journal article" date="2023" name="Commun. Biol.">
        <title>Genome analysis of Parmales, the sister group of diatoms, reveals the evolutionary specialization of diatoms from phago-mixotrophs to photoautotrophs.</title>
        <authorList>
            <person name="Ban H."/>
            <person name="Sato S."/>
            <person name="Yoshikawa S."/>
            <person name="Yamada K."/>
            <person name="Nakamura Y."/>
            <person name="Ichinomiya M."/>
            <person name="Sato N."/>
            <person name="Blanc-Mathieu R."/>
            <person name="Endo H."/>
            <person name="Kuwata A."/>
            <person name="Ogata H."/>
        </authorList>
    </citation>
    <scope>NUCLEOTIDE SEQUENCE [LARGE SCALE GENOMIC DNA]</scope>
    <source>
        <strain evidence="11">NIES 3701</strain>
    </source>
</reference>
<feature type="compositionally biased region" description="Basic and acidic residues" evidence="8">
    <location>
        <begin position="126"/>
        <end position="151"/>
    </location>
</feature>
<keyword evidence="6" id="KW-0811">Translocation</keyword>
<feature type="signal peptide" evidence="9">
    <location>
        <begin position="1"/>
        <end position="21"/>
    </location>
</feature>
<protein>
    <submittedName>
        <fullName evidence="10">Uncharacterized protein</fullName>
    </submittedName>
</protein>
<evidence type="ECO:0000256" key="6">
    <source>
        <dbReference type="ARBA" id="ARBA00023010"/>
    </source>
</evidence>
<keyword evidence="11" id="KW-1185">Reference proteome</keyword>
<dbReference type="InterPro" id="IPR003369">
    <property type="entry name" value="TatA/B/E"/>
</dbReference>
<evidence type="ECO:0000256" key="1">
    <source>
        <dbReference type="ARBA" id="ARBA00004167"/>
    </source>
</evidence>